<protein>
    <submittedName>
        <fullName evidence="2">Uncharacterized protein</fullName>
    </submittedName>
</protein>
<accession>A0A8S5VI57</accession>
<evidence type="ECO:0000256" key="1">
    <source>
        <dbReference type="SAM" id="Phobius"/>
    </source>
</evidence>
<keyword evidence="1" id="KW-0812">Transmembrane</keyword>
<keyword evidence="1" id="KW-1133">Transmembrane helix</keyword>
<keyword evidence="1" id="KW-0472">Membrane</keyword>
<reference evidence="2" key="1">
    <citation type="journal article" date="2021" name="Proc. Natl. Acad. Sci. U.S.A.">
        <title>A Catalog of Tens of Thousands of Viruses from Human Metagenomes Reveals Hidden Associations with Chronic Diseases.</title>
        <authorList>
            <person name="Tisza M.J."/>
            <person name="Buck C.B."/>
        </authorList>
    </citation>
    <scope>NUCLEOTIDE SEQUENCE</scope>
    <source>
        <strain evidence="2">Cthu813</strain>
    </source>
</reference>
<sequence>MITPAVINPSYAAVYHSDRNGALISVGPTIRKYTHSTCRITNMAIPLIRNTLIIYPLKVLINILLKFLFFIKEVENVAILVGDSIFLFQIFMLAFLRFNIFGIILVMLLNSMLASFNKESRNAQRDIRHPVIYLCNCKPKSKFPHKNLLSHSSFIFCQFSTLRING</sequence>
<organism evidence="2">
    <name type="scientific">Siphoviridae sp. cthu813</name>
    <dbReference type="NCBI Taxonomy" id="2825618"/>
    <lineage>
        <taxon>Viruses</taxon>
        <taxon>Duplodnaviria</taxon>
        <taxon>Heunggongvirae</taxon>
        <taxon>Uroviricota</taxon>
        <taxon>Caudoviricetes</taxon>
    </lineage>
</organism>
<dbReference type="EMBL" id="BK016270">
    <property type="protein sequence ID" value="DAG06453.1"/>
    <property type="molecule type" value="Genomic_DNA"/>
</dbReference>
<feature type="transmembrane region" description="Helical" evidence="1">
    <location>
        <begin position="52"/>
        <end position="71"/>
    </location>
</feature>
<feature type="transmembrane region" description="Helical" evidence="1">
    <location>
        <begin position="86"/>
        <end position="109"/>
    </location>
</feature>
<evidence type="ECO:0000313" key="2">
    <source>
        <dbReference type="EMBL" id="DAG06453.1"/>
    </source>
</evidence>
<name>A0A8S5VI57_9CAUD</name>
<proteinExistence type="predicted"/>